<name>A0A5B7K7N6_PORTR</name>
<sequence length="47" mass="5163">MSTVEGRDETSFGYVYGDSRYLSGERGAGGRNGQKIYMKVPGGDEQR</sequence>
<feature type="region of interest" description="Disordered" evidence="1">
    <location>
        <begin position="23"/>
        <end position="47"/>
    </location>
</feature>
<keyword evidence="3" id="KW-1185">Reference proteome</keyword>
<comment type="caution">
    <text evidence="2">The sequence shown here is derived from an EMBL/GenBank/DDBJ whole genome shotgun (WGS) entry which is preliminary data.</text>
</comment>
<evidence type="ECO:0000313" key="2">
    <source>
        <dbReference type="EMBL" id="MPD02836.1"/>
    </source>
</evidence>
<protein>
    <submittedName>
        <fullName evidence="2">Uncharacterized protein</fullName>
    </submittedName>
</protein>
<dbReference type="Proteomes" id="UP000324222">
    <property type="component" value="Unassembled WGS sequence"/>
</dbReference>
<reference evidence="2 3" key="1">
    <citation type="submission" date="2019-05" db="EMBL/GenBank/DDBJ databases">
        <title>Another draft genome of Portunus trituberculatus and its Hox gene families provides insights of decapod evolution.</title>
        <authorList>
            <person name="Jeong J.-H."/>
            <person name="Song I."/>
            <person name="Kim S."/>
            <person name="Choi T."/>
            <person name="Kim D."/>
            <person name="Ryu S."/>
            <person name="Kim W."/>
        </authorList>
    </citation>
    <scope>NUCLEOTIDE SEQUENCE [LARGE SCALE GENOMIC DNA]</scope>
    <source>
        <tissue evidence="2">Muscle</tissue>
    </source>
</reference>
<dbReference type="EMBL" id="VSRR010133317">
    <property type="protein sequence ID" value="MPD02836.1"/>
    <property type="molecule type" value="Genomic_DNA"/>
</dbReference>
<accession>A0A5B7K7N6</accession>
<dbReference type="AlphaFoldDB" id="A0A5B7K7N6"/>
<gene>
    <name evidence="2" type="ORF">E2C01_098441</name>
</gene>
<evidence type="ECO:0000256" key="1">
    <source>
        <dbReference type="SAM" id="MobiDB-lite"/>
    </source>
</evidence>
<proteinExistence type="predicted"/>
<organism evidence="2 3">
    <name type="scientific">Portunus trituberculatus</name>
    <name type="common">Swimming crab</name>
    <name type="synonym">Neptunus trituberculatus</name>
    <dbReference type="NCBI Taxonomy" id="210409"/>
    <lineage>
        <taxon>Eukaryota</taxon>
        <taxon>Metazoa</taxon>
        <taxon>Ecdysozoa</taxon>
        <taxon>Arthropoda</taxon>
        <taxon>Crustacea</taxon>
        <taxon>Multicrustacea</taxon>
        <taxon>Malacostraca</taxon>
        <taxon>Eumalacostraca</taxon>
        <taxon>Eucarida</taxon>
        <taxon>Decapoda</taxon>
        <taxon>Pleocyemata</taxon>
        <taxon>Brachyura</taxon>
        <taxon>Eubrachyura</taxon>
        <taxon>Portunoidea</taxon>
        <taxon>Portunidae</taxon>
        <taxon>Portuninae</taxon>
        <taxon>Portunus</taxon>
    </lineage>
</organism>
<evidence type="ECO:0000313" key="3">
    <source>
        <dbReference type="Proteomes" id="UP000324222"/>
    </source>
</evidence>